<keyword evidence="2" id="KW-0812">Transmembrane</keyword>
<dbReference type="EMBL" id="JACEFB010000001">
    <property type="protein sequence ID" value="MBA2225022.1"/>
    <property type="molecule type" value="Genomic_DNA"/>
</dbReference>
<name>A0A7V9AAS2_9BACT</name>
<proteinExistence type="predicted"/>
<evidence type="ECO:0000313" key="3">
    <source>
        <dbReference type="EMBL" id="MBA2225022.1"/>
    </source>
</evidence>
<keyword evidence="2" id="KW-0472">Membrane</keyword>
<evidence type="ECO:0000256" key="1">
    <source>
        <dbReference type="SAM" id="MobiDB-lite"/>
    </source>
</evidence>
<evidence type="ECO:0000313" key="4">
    <source>
        <dbReference type="Proteomes" id="UP000542342"/>
    </source>
</evidence>
<gene>
    <name evidence="3" type="ORF">H0921_02480</name>
</gene>
<evidence type="ECO:0000256" key="2">
    <source>
        <dbReference type="SAM" id="Phobius"/>
    </source>
</evidence>
<dbReference type="Proteomes" id="UP000542342">
    <property type="component" value="Unassembled WGS sequence"/>
</dbReference>
<protein>
    <recommendedName>
        <fullName evidence="5">PEP-CTERM protein-sorting domain-containing protein</fullName>
    </recommendedName>
</protein>
<dbReference type="AlphaFoldDB" id="A0A7V9AAS2"/>
<organism evidence="3 4">
    <name type="scientific">Thermogemmata fonticola</name>
    <dbReference type="NCBI Taxonomy" id="2755323"/>
    <lineage>
        <taxon>Bacteria</taxon>
        <taxon>Pseudomonadati</taxon>
        <taxon>Planctomycetota</taxon>
        <taxon>Planctomycetia</taxon>
        <taxon>Gemmatales</taxon>
        <taxon>Gemmataceae</taxon>
        <taxon>Thermogemmata</taxon>
    </lineage>
</organism>
<feature type="transmembrane region" description="Helical" evidence="2">
    <location>
        <begin position="82"/>
        <end position="100"/>
    </location>
</feature>
<feature type="compositionally biased region" description="Pro residues" evidence="1">
    <location>
        <begin position="36"/>
        <end position="72"/>
    </location>
</feature>
<keyword evidence="2" id="KW-1133">Transmembrane helix</keyword>
<sequence length="105" mass="10980">MMTRWLTVVGAWISSVAFVLATAQSGPAFYWQPWPKGRPPGGTLPPPHDNPPGNPPDGPPSDGPPNPPPISEPPGSVVPEPSSAFAALVGLGTVAAACFWPRHRR</sequence>
<evidence type="ECO:0008006" key="5">
    <source>
        <dbReference type="Google" id="ProtNLM"/>
    </source>
</evidence>
<comment type="caution">
    <text evidence="3">The sequence shown here is derived from an EMBL/GenBank/DDBJ whole genome shotgun (WGS) entry which is preliminary data.</text>
</comment>
<reference evidence="3 4" key="1">
    <citation type="submission" date="2020-07" db="EMBL/GenBank/DDBJ databases">
        <title>Thermogemmata thermophila gen. nov., sp. nov., a novel moderate thermophilic planctomycete from a Kamchatka hot spring.</title>
        <authorList>
            <person name="Elcheninov A.G."/>
            <person name="Podosokorskaya O.A."/>
            <person name="Kovaleva O.L."/>
            <person name="Novikov A."/>
            <person name="Bonch-Osmolovskaya E.A."/>
            <person name="Toshchakov S.V."/>
            <person name="Kublanov I.V."/>
        </authorList>
    </citation>
    <scope>NUCLEOTIDE SEQUENCE [LARGE SCALE GENOMIC DNA]</scope>
    <source>
        <strain evidence="3 4">2918</strain>
    </source>
</reference>
<keyword evidence="4" id="KW-1185">Reference proteome</keyword>
<accession>A0A7V9AAS2</accession>
<dbReference type="RefSeq" id="WP_194536426.1">
    <property type="nucleotide sequence ID" value="NZ_JACEFB010000001.1"/>
</dbReference>
<feature type="region of interest" description="Disordered" evidence="1">
    <location>
        <begin position="32"/>
        <end position="81"/>
    </location>
</feature>